<dbReference type="AlphaFoldDB" id="A0A150WU45"/>
<dbReference type="RefSeq" id="WP_063243175.1">
    <property type="nucleotide sequence ID" value="NZ_LUKF01000006.1"/>
</dbReference>
<comment type="caution">
    <text evidence="1">The sequence shown here is derived from an EMBL/GenBank/DDBJ whole genome shotgun (WGS) entry which is preliminary data.</text>
</comment>
<evidence type="ECO:0000313" key="2">
    <source>
        <dbReference type="Proteomes" id="UP000075391"/>
    </source>
</evidence>
<sequence length="225" mass="25789">MTKLALVLLVWGLSLPLQGLARNITVGFPENQEPYVIFEEGKGRGVAFETMEHAFKKCQWDAKYRAMPSARTIERLRSGALDAGGLIPAAALPGFFESERFFQPENCLVTLAENNIHIEKMEHLKGRRVVSFKNAQYILDKSQLDEIRKVADYQEMQGVEKRLKLLVNKRVDVMLTERNILIYHSQRLGFGDAKKYNFSCILNSTKMGIVFAKKQDRDDFNRCLK</sequence>
<gene>
    <name evidence="1" type="ORF">AZI85_16400</name>
</gene>
<reference evidence="1 2" key="1">
    <citation type="submission" date="2016-03" db="EMBL/GenBank/DDBJ databases">
        <authorList>
            <person name="Ploux O."/>
        </authorList>
    </citation>
    <scope>NUCLEOTIDE SEQUENCE [LARGE SCALE GENOMIC DNA]</scope>
    <source>
        <strain evidence="1 2">BER2</strain>
    </source>
</reference>
<dbReference type="SUPFAM" id="SSF53850">
    <property type="entry name" value="Periplasmic binding protein-like II"/>
    <property type="match status" value="1"/>
</dbReference>
<dbReference type="Proteomes" id="UP000075391">
    <property type="component" value="Unassembled WGS sequence"/>
</dbReference>
<proteinExistence type="predicted"/>
<dbReference type="OrthoDB" id="6371790at2"/>
<evidence type="ECO:0000313" key="1">
    <source>
        <dbReference type="EMBL" id="KYG69822.1"/>
    </source>
</evidence>
<dbReference type="EMBL" id="LUKF01000006">
    <property type="protein sequence ID" value="KYG69822.1"/>
    <property type="molecule type" value="Genomic_DNA"/>
</dbReference>
<accession>A0A150WU45</accession>
<organism evidence="1 2">
    <name type="scientific">Bdellovibrio bacteriovorus</name>
    <dbReference type="NCBI Taxonomy" id="959"/>
    <lineage>
        <taxon>Bacteria</taxon>
        <taxon>Pseudomonadati</taxon>
        <taxon>Bdellovibrionota</taxon>
        <taxon>Bdellovibrionia</taxon>
        <taxon>Bdellovibrionales</taxon>
        <taxon>Pseudobdellovibrionaceae</taxon>
        <taxon>Bdellovibrio</taxon>
    </lineage>
</organism>
<dbReference type="Gene3D" id="3.40.190.10">
    <property type="entry name" value="Periplasmic binding protein-like II"/>
    <property type="match status" value="2"/>
</dbReference>
<protein>
    <submittedName>
        <fullName evidence="1">Uncharacterized protein</fullName>
    </submittedName>
</protein>
<name>A0A150WU45_BDEBC</name>